<keyword evidence="1" id="KW-0472">Membrane</keyword>
<keyword evidence="1" id="KW-1133">Transmembrane helix</keyword>
<proteinExistence type="predicted"/>
<evidence type="ECO:0000313" key="2">
    <source>
        <dbReference type="EMBL" id="ONI18719.1"/>
    </source>
</evidence>
<reference evidence="2 3" key="1">
    <citation type="journal article" date="2013" name="Nat. Genet.">
        <title>The high-quality draft genome of peach (Prunus persica) identifies unique patterns of genetic diversity, domestication and genome evolution.</title>
        <authorList>
            <consortium name="International Peach Genome Initiative"/>
            <person name="Verde I."/>
            <person name="Abbott A.G."/>
            <person name="Scalabrin S."/>
            <person name="Jung S."/>
            <person name="Shu S."/>
            <person name="Marroni F."/>
            <person name="Zhebentyayeva T."/>
            <person name="Dettori M.T."/>
            <person name="Grimwood J."/>
            <person name="Cattonaro F."/>
            <person name="Zuccolo A."/>
            <person name="Rossini L."/>
            <person name="Jenkins J."/>
            <person name="Vendramin E."/>
            <person name="Meisel L.A."/>
            <person name="Decroocq V."/>
            <person name="Sosinski B."/>
            <person name="Prochnik S."/>
            <person name="Mitros T."/>
            <person name="Policriti A."/>
            <person name="Cipriani G."/>
            <person name="Dondini L."/>
            <person name="Ficklin S."/>
            <person name="Goodstein D.M."/>
            <person name="Xuan P."/>
            <person name="Del Fabbro C."/>
            <person name="Aramini V."/>
            <person name="Copetti D."/>
            <person name="Gonzalez S."/>
            <person name="Horner D.S."/>
            <person name="Falchi R."/>
            <person name="Lucas S."/>
            <person name="Mica E."/>
            <person name="Maldonado J."/>
            <person name="Lazzari B."/>
            <person name="Bielenberg D."/>
            <person name="Pirona R."/>
            <person name="Miculan M."/>
            <person name="Barakat A."/>
            <person name="Testolin R."/>
            <person name="Stella A."/>
            <person name="Tartarini S."/>
            <person name="Tonutti P."/>
            <person name="Arus P."/>
            <person name="Orellana A."/>
            <person name="Wells C."/>
            <person name="Main D."/>
            <person name="Vizzotto G."/>
            <person name="Silva H."/>
            <person name="Salamini F."/>
            <person name="Schmutz J."/>
            <person name="Morgante M."/>
            <person name="Rokhsar D.S."/>
        </authorList>
    </citation>
    <scope>NUCLEOTIDE SEQUENCE [LARGE SCALE GENOMIC DNA]</scope>
    <source>
        <strain evidence="3">cv. Nemared</strain>
    </source>
</reference>
<feature type="transmembrane region" description="Helical" evidence="1">
    <location>
        <begin position="43"/>
        <end position="66"/>
    </location>
</feature>
<dbReference type="Proteomes" id="UP000006882">
    <property type="component" value="Chromosome G3"/>
</dbReference>
<gene>
    <name evidence="2" type="ORF">PRUPE_3G234100</name>
</gene>
<dbReference type="Gramene" id="ONI18719">
    <property type="protein sequence ID" value="ONI18719"/>
    <property type="gene ID" value="PRUPE_3G234100"/>
</dbReference>
<evidence type="ECO:0000313" key="3">
    <source>
        <dbReference type="Proteomes" id="UP000006882"/>
    </source>
</evidence>
<evidence type="ECO:0000256" key="1">
    <source>
        <dbReference type="SAM" id="Phobius"/>
    </source>
</evidence>
<dbReference type="EMBL" id="CM007653">
    <property type="protein sequence ID" value="ONI18719.1"/>
    <property type="molecule type" value="Genomic_DNA"/>
</dbReference>
<keyword evidence="3" id="KW-1185">Reference proteome</keyword>
<feature type="transmembrane region" description="Helical" evidence="1">
    <location>
        <begin position="12"/>
        <end position="31"/>
    </location>
</feature>
<dbReference type="AlphaFoldDB" id="A0A251Q4G1"/>
<sequence>MCRNLNYALAQVLGSPPFILLLLEGSVFPWLQCSIWCFGNVNFGGVGDYCVVAFVFLCFCFVRVSWFC</sequence>
<accession>A0A251Q4G1</accession>
<name>A0A251Q4G1_PRUPE</name>
<protein>
    <submittedName>
        <fullName evidence="2">Uncharacterized protein</fullName>
    </submittedName>
</protein>
<keyword evidence="1" id="KW-0812">Transmembrane</keyword>
<organism evidence="2 3">
    <name type="scientific">Prunus persica</name>
    <name type="common">Peach</name>
    <name type="synonym">Amygdalus persica</name>
    <dbReference type="NCBI Taxonomy" id="3760"/>
    <lineage>
        <taxon>Eukaryota</taxon>
        <taxon>Viridiplantae</taxon>
        <taxon>Streptophyta</taxon>
        <taxon>Embryophyta</taxon>
        <taxon>Tracheophyta</taxon>
        <taxon>Spermatophyta</taxon>
        <taxon>Magnoliopsida</taxon>
        <taxon>eudicotyledons</taxon>
        <taxon>Gunneridae</taxon>
        <taxon>Pentapetalae</taxon>
        <taxon>rosids</taxon>
        <taxon>fabids</taxon>
        <taxon>Rosales</taxon>
        <taxon>Rosaceae</taxon>
        <taxon>Amygdaloideae</taxon>
        <taxon>Amygdaleae</taxon>
        <taxon>Prunus</taxon>
    </lineage>
</organism>